<keyword evidence="4" id="KW-1185">Reference proteome</keyword>
<comment type="caution">
    <text evidence="3">The sequence shown here is derived from an EMBL/GenBank/DDBJ whole genome shotgun (WGS) entry which is preliminary data.</text>
</comment>
<keyword evidence="2" id="KW-0472">Membrane</keyword>
<organism evidence="3 4">
    <name type="scientific">Isoptericola halotolerans</name>
    <dbReference type="NCBI Taxonomy" id="300560"/>
    <lineage>
        <taxon>Bacteria</taxon>
        <taxon>Bacillati</taxon>
        <taxon>Actinomycetota</taxon>
        <taxon>Actinomycetes</taxon>
        <taxon>Micrococcales</taxon>
        <taxon>Promicromonosporaceae</taxon>
        <taxon>Isoptericola</taxon>
    </lineage>
</organism>
<evidence type="ECO:0008006" key="5">
    <source>
        <dbReference type="Google" id="ProtNLM"/>
    </source>
</evidence>
<dbReference type="Proteomes" id="UP000757540">
    <property type="component" value="Unassembled WGS sequence"/>
</dbReference>
<gene>
    <name evidence="3" type="ORF">HDG69_000890</name>
</gene>
<evidence type="ECO:0000313" key="4">
    <source>
        <dbReference type="Proteomes" id="UP000757540"/>
    </source>
</evidence>
<name>A0ABX2A0F9_9MICO</name>
<dbReference type="RefSeq" id="WP_343036248.1">
    <property type="nucleotide sequence ID" value="NZ_BAAAML010000002.1"/>
</dbReference>
<protein>
    <recommendedName>
        <fullName evidence="5">Aromatic ring-opening dioxygenase LigA</fullName>
    </recommendedName>
</protein>
<feature type="compositionally biased region" description="Pro residues" evidence="1">
    <location>
        <begin position="168"/>
        <end position="179"/>
    </location>
</feature>
<feature type="transmembrane region" description="Helical" evidence="2">
    <location>
        <begin position="110"/>
        <end position="133"/>
    </location>
</feature>
<sequence length="199" mass="20176">MSSTVTVRPARGVRGIGMLSIIAGIILILAGVAVWVVVSTTLSDENITVSEDADMFAGQQVAGPFTAYAQAEVIDEHALEMADGQTYAELDREDPVRASVMDASFLRASLFTSVVAFGVCALVIGLGLMFILVGAALRRLAGGPAVAVETPGTTSAGGLSAAPRHSATPPPDAAAPPARPTTRPADPPSVGGRADTPPA</sequence>
<keyword evidence="2" id="KW-1133">Transmembrane helix</keyword>
<accession>A0ABX2A0F9</accession>
<evidence type="ECO:0000313" key="3">
    <source>
        <dbReference type="EMBL" id="NOV96337.1"/>
    </source>
</evidence>
<dbReference type="EMBL" id="JABEZU010000001">
    <property type="protein sequence ID" value="NOV96337.1"/>
    <property type="molecule type" value="Genomic_DNA"/>
</dbReference>
<keyword evidence="2" id="KW-0812">Transmembrane</keyword>
<evidence type="ECO:0000256" key="1">
    <source>
        <dbReference type="SAM" id="MobiDB-lite"/>
    </source>
</evidence>
<feature type="region of interest" description="Disordered" evidence="1">
    <location>
        <begin position="152"/>
        <end position="199"/>
    </location>
</feature>
<reference evidence="3 4" key="1">
    <citation type="submission" date="2020-05" db="EMBL/GenBank/DDBJ databases">
        <title>Genomic Encyclopedia of Type Strains, Phase III (KMG-III): the genomes of soil and plant-associated and newly described type strains.</title>
        <authorList>
            <person name="Whitman W."/>
        </authorList>
    </citation>
    <scope>NUCLEOTIDE SEQUENCE [LARGE SCALE GENOMIC DNA]</scope>
    <source>
        <strain evidence="3 4">KCTC 19046</strain>
    </source>
</reference>
<proteinExistence type="predicted"/>
<feature type="transmembrane region" description="Helical" evidence="2">
    <location>
        <begin position="12"/>
        <end position="38"/>
    </location>
</feature>
<evidence type="ECO:0000256" key="2">
    <source>
        <dbReference type="SAM" id="Phobius"/>
    </source>
</evidence>